<name>A0A835LPR3_9MAGN</name>
<keyword evidence="3" id="KW-1185">Reference proteome</keyword>
<protein>
    <submittedName>
        <fullName evidence="2">Uncharacterized protein</fullName>
    </submittedName>
</protein>
<feature type="transmembrane region" description="Helical" evidence="1">
    <location>
        <begin position="74"/>
        <end position="93"/>
    </location>
</feature>
<gene>
    <name evidence="2" type="ORF">IFM89_036791</name>
</gene>
<keyword evidence="1" id="KW-0812">Transmembrane</keyword>
<evidence type="ECO:0000313" key="3">
    <source>
        <dbReference type="Proteomes" id="UP000631114"/>
    </source>
</evidence>
<comment type="caution">
    <text evidence="2">The sequence shown here is derived from an EMBL/GenBank/DDBJ whole genome shotgun (WGS) entry which is preliminary data.</text>
</comment>
<reference evidence="2 3" key="1">
    <citation type="submission" date="2020-10" db="EMBL/GenBank/DDBJ databases">
        <title>The Coptis chinensis genome and diversification of protoberbering-type alkaloids.</title>
        <authorList>
            <person name="Wang B."/>
            <person name="Shu S."/>
            <person name="Song C."/>
            <person name="Liu Y."/>
        </authorList>
    </citation>
    <scope>NUCLEOTIDE SEQUENCE [LARGE SCALE GENOMIC DNA]</scope>
    <source>
        <strain evidence="2">HL-2020</strain>
        <tissue evidence="2">Leaf</tissue>
    </source>
</reference>
<keyword evidence="1" id="KW-0472">Membrane</keyword>
<dbReference type="AlphaFoldDB" id="A0A835LPR3"/>
<keyword evidence="1" id="KW-1133">Transmembrane helix</keyword>
<dbReference type="EMBL" id="JADFTS010000006">
    <property type="protein sequence ID" value="KAF9603518.1"/>
    <property type="molecule type" value="Genomic_DNA"/>
</dbReference>
<accession>A0A835LPR3</accession>
<feature type="transmembrane region" description="Helical" evidence="1">
    <location>
        <begin position="34"/>
        <end position="54"/>
    </location>
</feature>
<evidence type="ECO:0000313" key="2">
    <source>
        <dbReference type="EMBL" id="KAF9603518.1"/>
    </source>
</evidence>
<sequence>MKSCPSSSEQSNRKEAVRQQQTFLTTAGQKFPNALQLSTWKCVATLLVVIYVKIKTRLRLVEQADTWSLHKQDLVFGIALFQQFIFALGIFGGETMENCSGD</sequence>
<organism evidence="2 3">
    <name type="scientific">Coptis chinensis</name>
    <dbReference type="NCBI Taxonomy" id="261450"/>
    <lineage>
        <taxon>Eukaryota</taxon>
        <taxon>Viridiplantae</taxon>
        <taxon>Streptophyta</taxon>
        <taxon>Embryophyta</taxon>
        <taxon>Tracheophyta</taxon>
        <taxon>Spermatophyta</taxon>
        <taxon>Magnoliopsida</taxon>
        <taxon>Ranunculales</taxon>
        <taxon>Ranunculaceae</taxon>
        <taxon>Coptidoideae</taxon>
        <taxon>Coptis</taxon>
    </lineage>
</organism>
<evidence type="ECO:0000256" key="1">
    <source>
        <dbReference type="SAM" id="Phobius"/>
    </source>
</evidence>
<dbReference type="Proteomes" id="UP000631114">
    <property type="component" value="Unassembled WGS sequence"/>
</dbReference>
<proteinExistence type="predicted"/>